<dbReference type="Proteomes" id="UP000008809">
    <property type="component" value="Chromosome"/>
</dbReference>
<keyword evidence="2" id="KW-1133">Transmembrane helix</keyword>
<dbReference type="AlphaFoldDB" id="Q2ITD1"/>
<sequence>MLLDEATMLAEEEAFLWPTTKPDYRAGLSLSGGGIRAATVALGVLEGLASRGLLQRIHYLSTVSGGGYIGSALSWFWCERRVVAEAALQKSRERTVHRFGADTASFPFQEERANASPVAEAAALNLKFLRQHGSYLTSGDGIGFAGLIMAVLRTVLLSLAVWMPLLIAIFLSFEVLDSFLSGASSDGELAAKCETAVGTTVFACRPSFIALLSLAGAVGVAIFIGTILFAFLGHLASIRASGKRGRWIALSASVGIGLAAHVIWKYNSSATLQPLLGAQLLLELFMIAAAISVAISQMSLPENWSYSLRRRFEKASSKGLPIAITAVSIGLLPLIVATLKLTDPSKLGAFEPVWGTVTLLSGVGTALYGYYLKAKSLLPGVAGKFFAIAGSLLFLSGLLILSFATARQLFLLNTNWALTGGAGLFMLSIAIGVAGSLNATGLHRFYRDRLMETFMPMTDAISQGTARQSDVADTLTVVDVVRSAEERGDRPYHLLNAHAILVNEPDDPKLALRGGDNFLISPAIIGSSATGWMRSRDYLRLQGPLTLASAMAASGAATNANAGYIGTGVTRDRFLSAVMSILNIRLGLWVGNPRWLAAKSLFGLQVLKAPTYFQPGLTAGILGFGHHRKAKFLELSDGGHFENLGLYELVRRRLDLIIVVDAEQDKDINLSALVSSHNRIKEDFGVALKFAPSDKGKGPELFLGEEAKNRYPRGLPLAKSPFMVARIEYPATKSGEPNKTGVLIYLKSTIVEGLDFATLGYRALNADFPHQTTADQFFDPDQFQAYRNLGLRSCEIMATALDLEANFDKPTELLKKYDDWKPGASADS</sequence>
<keyword evidence="5" id="KW-1185">Reference proteome</keyword>
<evidence type="ECO:0000313" key="5">
    <source>
        <dbReference type="Proteomes" id="UP000008809"/>
    </source>
</evidence>
<feature type="transmembrane region" description="Helical" evidence="2">
    <location>
        <begin position="384"/>
        <end position="404"/>
    </location>
</feature>
<dbReference type="EMBL" id="CP000250">
    <property type="protein sequence ID" value="ABD08529.1"/>
    <property type="molecule type" value="Genomic_DNA"/>
</dbReference>
<dbReference type="InterPro" id="IPR002641">
    <property type="entry name" value="PNPLA_dom"/>
</dbReference>
<name>Q2ITD1_RHOP2</name>
<feature type="transmembrane region" description="Helical" evidence="2">
    <location>
        <begin position="247"/>
        <end position="264"/>
    </location>
</feature>
<evidence type="ECO:0000256" key="2">
    <source>
        <dbReference type="SAM" id="Phobius"/>
    </source>
</evidence>
<evidence type="ECO:0000259" key="3">
    <source>
        <dbReference type="Pfam" id="PF01734"/>
    </source>
</evidence>
<dbReference type="PANTHER" id="PTHR10728">
    <property type="entry name" value="CYTOSOLIC PHOSPHOLIPASE A2"/>
    <property type="match status" value="1"/>
</dbReference>
<feature type="transmembrane region" description="Helical" evidence="2">
    <location>
        <begin position="144"/>
        <end position="171"/>
    </location>
</feature>
<gene>
    <name evidence="4" type="ordered locus">RPB_3836</name>
</gene>
<dbReference type="KEGG" id="rpb:RPB_3836"/>
<dbReference type="SUPFAM" id="SSF52151">
    <property type="entry name" value="FabD/lysophospholipase-like"/>
    <property type="match status" value="1"/>
</dbReference>
<feature type="transmembrane region" description="Helical" evidence="2">
    <location>
        <begin position="276"/>
        <end position="300"/>
    </location>
</feature>
<proteinExistence type="predicted"/>
<dbReference type="GO" id="GO:0004623">
    <property type="term" value="F:phospholipase A2 activity"/>
    <property type="evidence" value="ECO:0007669"/>
    <property type="project" value="TreeGrafter"/>
</dbReference>
<protein>
    <recommendedName>
        <fullName evidence="3">PNPLA domain-containing protein</fullName>
    </recommendedName>
</protein>
<keyword evidence="1" id="KW-0443">Lipid metabolism</keyword>
<feature type="transmembrane region" description="Helical" evidence="2">
    <location>
        <begin position="416"/>
        <end position="439"/>
    </location>
</feature>
<dbReference type="HOGENOM" id="CLU_009252_1_0_5"/>
<organism evidence="4 5">
    <name type="scientific">Rhodopseudomonas palustris (strain HaA2)</name>
    <dbReference type="NCBI Taxonomy" id="316058"/>
    <lineage>
        <taxon>Bacteria</taxon>
        <taxon>Pseudomonadati</taxon>
        <taxon>Pseudomonadota</taxon>
        <taxon>Alphaproteobacteria</taxon>
        <taxon>Hyphomicrobiales</taxon>
        <taxon>Nitrobacteraceae</taxon>
        <taxon>Rhodopseudomonas</taxon>
    </lineage>
</organism>
<keyword evidence="2" id="KW-0472">Membrane</keyword>
<dbReference type="GO" id="GO:0005829">
    <property type="term" value="C:cytosol"/>
    <property type="evidence" value="ECO:0007669"/>
    <property type="project" value="TreeGrafter"/>
</dbReference>
<dbReference type="GO" id="GO:0046475">
    <property type="term" value="P:glycerophospholipid catabolic process"/>
    <property type="evidence" value="ECO:0007669"/>
    <property type="project" value="TreeGrafter"/>
</dbReference>
<dbReference type="eggNOG" id="COG1752">
    <property type="taxonomic scope" value="Bacteria"/>
</dbReference>
<reference evidence="4 5" key="1">
    <citation type="submission" date="2006-01" db="EMBL/GenBank/DDBJ databases">
        <title>Complete sequence of Rhodopseudomonas palustris HaA2.</title>
        <authorList>
            <consortium name="US DOE Joint Genome Institute"/>
            <person name="Copeland A."/>
            <person name="Lucas S."/>
            <person name="Lapidus A."/>
            <person name="Barry K."/>
            <person name="Detter J.C."/>
            <person name="Glavina T."/>
            <person name="Hammon N."/>
            <person name="Israni S."/>
            <person name="Pitluck S."/>
            <person name="Chain P."/>
            <person name="Malfatti S."/>
            <person name="Shin M."/>
            <person name="Vergez L."/>
            <person name="Schmutz J."/>
            <person name="Larimer F."/>
            <person name="Land M."/>
            <person name="Hauser L."/>
            <person name="Pelletier D.A."/>
            <person name="Kyrpides N."/>
            <person name="Anderson I."/>
            <person name="Oda Y."/>
            <person name="Harwood C.S."/>
            <person name="Richardson P."/>
        </authorList>
    </citation>
    <scope>NUCLEOTIDE SEQUENCE [LARGE SCALE GENOMIC DNA]</scope>
    <source>
        <strain evidence="4 5">HaA2</strain>
    </source>
</reference>
<feature type="domain" description="PNPLA" evidence="3">
    <location>
        <begin position="28"/>
        <end position="87"/>
    </location>
</feature>
<dbReference type="InterPro" id="IPR016035">
    <property type="entry name" value="Acyl_Trfase/lysoPLipase"/>
</dbReference>
<feature type="transmembrane region" description="Helical" evidence="2">
    <location>
        <begin position="353"/>
        <end position="372"/>
    </location>
</feature>
<dbReference type="Pfam" id="PF01734">
    <property type="entry name" value="Patatin"/>
    <property type="match status" value="1"/>
</dbReference>
<dbReference type="Gene3D" id="3.40.1090.10">
    <property type="entry name" value="Cytosolic phospholipase A2 catalytic domain"/>
    <property type="match status" value="2"/>
</dbReference>
<evidence type="ECO:0000256" key="1">
    <source>
        <dbReference type="ARBA" id="ARBA00023098"/>
    </source>
</evidence>
<keyword evidence="2" id="KW-0812">Transmembrane</keyword>
<feature type="transmembrane region" description="Helical" evidence="2">
    <location>
        <begin position="320"/>
        <end position="341"/>
    </location>
</feature>
<evidence type="ECO:0000313" key="4">
    <source>
        <dbReference type="EMBL" id="ABD08529.1"/>
    </source>
</evidence>
<accession>Q2ITD1</accession>
<feature type="transmembrane region" description="Helical" evidence="2">
    <location>
        <begin position="208"/>
        <end position="235"/>
    </location>
</feature>
<dbReference type="PANTHER" id="PTHR10728:SF40">
    <property type="entry name" value="PATATIN FAMILY PROTEIN"/>
    <property type="match status" value="1"/>
</dbReference>